<evidence type="ECO:0000256" key="9">
    <source>
        <dbReference type="RuleBase" id="RU000434"/>
    </source>
</evidence>
<evidence type="ECO:0000256" key="2">
    <source>
        <dbReference type="ARBA" id="ARBA00006835"/>
    </source>
</evidence>
<dbReference type="AlphaFoldDB" id="A0A2S1JZ28"/>
<organism evidence="16">
    <name type="scientific">Isoetes flaccida var. chapmanii</name>
    <dbReference type="NCBI Taxonomy" id="1930680"/>
    <lineage>
        <taxon>Eukaryota</taxon>
        <taxon>Viridiplantae</taxon>
        <taxon>Streptophyta</taxon>
        <taxon>Embryophyta</taxon>
        <taxon>Tracheophyta</taxon>
        <taxon>Lycopodiopsida</taxon>
        <taxon>Isoetales</taxon>
        <taxon>Isoetaceae</taxon>
        <taxon>Isoetes</taxon>
    </lineage>
</organism>
<evidence type="ECO:0000256" key="1">
    <source>
        <dbReference type="ARBA" id="ARBA00004026"/>
    </source>
</evidence>
<feature type="domain" description="RNA polymerase Rpb2" evidence="13">
    <location>
        <begin position="983"/>
        <end position="1052"/>
    </location>
</feature>
<dbReference type="Gene3D" id="2.40.270.10">
    <property type="entry name" value="DNA-directed RNA polymerase, subunit 2, domain 6"/>
    <property type="match status" value="1"/>
</dbReference>
<dbReference type="Gene3D" id="2.40.50.100">
    <property type="match status" value="1"/>
</dbReference>
<dbReference type="InterPro" id="IPR007641">
    <property type="entry name" value="RNA_pol_Rpb2_7"/>
</dbReference>
<comment type="similarity">
    <text evidence="2 8 9">Belongs to the RNA polymerase beta chain family.</text>
</comment>
<dbReference type="GO" id="GO:0032549">
    <property type="term" value="F:ribonucleoside binding"/>
    <property type="evidence" value="ECO:0007669"/>
    <property type="project" value="InterPro"/>
</dbReference>
<keyword evidence="3 8" id="KW-0240">DNA-directed RNA polymerase</keyword>
<feature type="domain" description="RNA polymerase Rpb2" evidence="14">
    <location>
        <begin position="128"/>
        <end position="313"/>
    </location>
</feature>
<evidence type="ECO:0000256" key="8">
    <source>
        <dbReference type="HAMAP-Rule" id="MF_01321"/>
    </source>
</evidence>
<dbReference type="PANTHER" id="PTHR20856">
    <property type="entry name" value="DNA-DIRECTED RNA POLYMERASE I SUBUNIT 2"/>
    <property type="match status" value="1"/>
</dbReference>
<keyword evidence="16" id="KW-0150">Chloroplast</keyword>
<dbReference type="Gene3D" id="3.90.1800.10">
    <property type="entry name" value="RNA polymerase alpha subunit dimerisation domain"/>
    <property type="match status" value="1"/>
</dbReference>
<feature type="domain" description="DNA-directed RNA polymerase subunit 2 hybrid-binding" evidence="12">
    <location>
        <begin position="582"/>
        <end position="981"/>
    </location>
</feature>
<dbReference type="Pfam" id="PF04565">
    <property type="entry name" value="RNA_pol_Rpb2_3"/>
    <property type="match status" value="1"/>
</dbReference>
<evidence type="ECO:0000259" key="14">
    <source>
        <dbReference type="Pfam" id="PF04561"/>
    </source>
</evidence>
<proteinExistence type="inferred from homology"/>
<dbReference type="InterPro" id="IPR042107">
    <property type="entry name" value="DNA-dir_RNA_pol_bsu_ext_1_sf"/>
</dbReference>
<geneLocation type="chloroplast" evidence="16"/>
<dbReference type="InterPro" id="IPR007121">
    <property type="entry name" value="RNA_pol_bsu_CS"/>
</dbReference>
<comment type="function">
    <text evidence="1 8 10">DNA-dependent RNA polymerase catalyzes the transcription of DNA into RNA using the four ribonucleoside triphosphates as substrates.</text>
</comment>
<dbReference type="InterPro" id="IPR007645">
    <property type="entry name" value="RNA_pol_Rpb2_3"/>
</dbReference>
<feature type="region of interest" description="Disordered" evidence="11">
    <location>
        <begin position="963"/>
        <end position="986"/>
    </location>
</feature>
<evidence type="ECO:0000256" key="3">
    <source>
        <dbReference type="ARBA" id="ARBA00022478"/>
    </source>
</evidence>
<reference evidence="16" key="1">
    <citation type="submission" date="2017-12" db="EMBL/GenBank/DDBJ databases">
        <title>A whole chloroplast genome phylogeny of diploid species of Isoetes (Isoetaceae, Lycopodiophyta) in the southeastern United States.</title>
        <authorList>
            <person name="Schafran P.W."/>
            <person name="Zimmer E.A."/>
            <person name="Taylor W.C."/>
            <person name="Musselman L.J."/>
        </authorList>
    </citation>
    <scope>NUCLEOTIDE SEQUENCE</scope>
</reference>
<dbReference type="CDD" id="cd00653">
    <property type="entry name" value="RNA_pol_B_RPB2"/>
    <property type="match status" value="1"/>
</dbReference>
<evidence type="ECO:0000313" key="16">
    <source>
        <dbReference type="EMBL" id="AWF83656.1"/>
    </source>
</evidence>
<evidence type="ECO:0000259" key="12">
    <source>
        <dbReference type="Pfam" id="PF00562"/>
    </source>
</evidence>
<dbReference type="InterPro" id="IPR014724">
    <property type="entry name" value="RNA_pol_RPB2_OB-fold"/>
</dbReference>
<comment type="catalytic activity">
    <reaction evidence="7 8 10">
        <text>RNA(n) + a ribonucleoside 5'-triphosphate = RNA(n+1) + diphosphate</text>
        <dbReference type="Rhea" id="RHEA:21248"/>
        <dbReference type="Rhea" id="RHEA-COMP:14527"/>
        <dbReference type="Rhea" id="RHEA-COMP:17342"/>
        <dbReference type="ChEBI" id="CHEBI:33019"/>
        <dbReference type="ChEBI" id="CHEBI:61557"/>
        <dbReference type="ChEBI" id="CHEBI:140395"/>
        <dbReference type="EC" id="2.7.7.6"/>
    </reaction>
</comment>
<feature type="compositionally biased region" description="Basic and acidic residues" evidence="11">
    <location>
        <begin position="319"/>
        <end position="336"/>
    </location>
</feature>
<dbReference type="GO" id="GO:0003899">
    <property type="term" value="F:DNA-directed RNA polymerase activity"/>
    <property type="evidence" value="ECO:0007669"/>
    <property type="project" value="UniProtKB-UniRule"/>
</dbReference>
<dbReference type="InterPro" id="IPR007642">
    <property type="entry name" value="RNA_pol_Rpb2_2"/>
</dbReference>
<evidence type="ECO:0000256" key="11">
    <source>
        <dbReference type="SAM" id="MobiDB-lite"/>
    </source>
</evidence>
<dbReference type="SUPFAM" id="SSF64484">
    <property type="entry name" value="beta and beta-prime subunits of DNA dependent RNA-polymerase"/>
    <property type="match status" value="1"/>
</dbReference>
<keyword evidence="4 8" id="KW-0808">Transferase</keyword>
<dbReference type="GO" id="GO:0006351">
    <property type="term" value="P:DNA-templated transcription"/>
    <property type="evidence" value="ECO:0007669"/>
    <property type="project" value="UniProtKB-UniRule"/>
</dbReference>
<evidence type="ECO:0000256" key="6">
    <source>
        <dbReference type="ARBA" id="ARBA00023163"/>
    </source>
</evidence>
<evidence type="ECO:0000259" key="15">
    <source>
        <dbReference type="Pfam" id="PF04565"/>
    </source>
</evidence>
<keyword evidence="6 8" id="KW-0804">Transcription</keyword>
<dbReference type="EC" id="2.7.7.6" evidence="8"/>
<dbReference type="Gene3D" id="2.30.150.10">
    <property type="entry name" value="DNA-directed RNA polymerase, beta subunit, external 1 domain"/>
    <property type="match status" value="1"/>
</dbReference>
<dbReference type="Gene3D" id="3.90.1100.10">
    <property type="match status" value="1"/>
</dbReference>
<comment type="subcellular location">
    <subcellularLocation>
        <location evidence="8">Plastid</location>
        <location evidence="8">Chloroplast</location>
    </subcellularLocation>
</comment>
<dbReference type="Gene3D" id="2.40.50.150">
    <property type="match status" value="1"/>
</dbReference>
<dbReference type="Pfam" id="PF04561">
    <property type="entry name" value="RNA_pol_Rpb2_2"/>
    <property type="match status" value="1"/>
</dbReference>
<dbReference type="InterPro" id="IPR010243">
    <property type="entry name" value="RNA_pol_bsu_bac"/>
</dbReference>
<dbReference type="GO" id="GO:0003677">
    <property type="term" value="F:DNA binding"/>
    <property type="evidence" value="ECO:0007669"/>
    <property type="project" value="UniProtKB-UniRule"/>
</dbReference>
<dbReference type="PROSITE" id="PS01166">
    <property type="entry name" value="RNA_POL_BETA"/>
    <property type="match status" value="1"/>
</dbReference>
<dbReference type="GO" id="GO:0000428">
    <property type="term" value="C:DNA-directed RNA polymerase complex"/>
    <property type="evidence" value="ECO:0007669"/>
    <property type="project" value="UniProtKB-KW"/>
</dbReference>
<evidence type="ECO:0000256" key="10">
    <source>
        <dbReference type="RuleBase" id="RU363031"/>
    </source>
</evidence>
<name>A0A2S1JZ28_9TRAC</name>
<dbReference type="NCBIfam" id="NF001616">
    <property type="entry name" value="PRK00405.1"/>
    <property type="match status" value="1"/>
</dbReference>
<feature type="compositionally biased region" description="Polar residues" evidence="11">
    <location>
        <begin position="966"/>
        <end position="975"/>
    </location>
</feature>
<gene>
    <name evidence="8 16" type="primary">rpoB</name>
</gene>
<dbReference type="InterPro" id="IPR037034">
    <property type="entry name" value="RNA_pol_Rpb2_2_sf"/>
</dbReference>
<evidence type="ECO:0000259" key="13">
    <source>
        <dbReference type="Pfam" id="PF04560"/>
    </source>
</evidence>
<dbReference type="InterPro" id="IPR007120">
    <property type="entry name" value="DNA-dir_RNAP_su2_dom"/>
</dbReference>
<comment type="subunit">
    <text evidence="8 10">In plastids the minimal PEP RNA polymerase catalytic core is composed of four subunits: alpha, beta, beta', and beta''. When a (nuclear-encoded) sigma factor is associated with the core the holoenzyme is formed, which can initiate transcription.</text>
</comment>
<accession>A0A2S1JZ28</accession>
<dbReference type="GO" id="GO:0009507">
    <property type="term" value="C:chloroplast"/>
    <property type="evidence" value="ECO:0007669"/>
    <property type="project" value="UniProtKB-SubCell"/>
</dbReference>
<sequence>MVLEKNGEIFVLPNFGKIQLEAFYRFVDQGLMEEPNNFPCIEDTDEEIEFRLFGEQYYLIEPLIGEKDAVCGSITYSPKSYVPAQSTQKGRGRIKRQTVYIGNIPLMSSQGTFVVNGTARVAINQILRSPGIYLNLERDPNGNPIYTGTIISNRGGRFKLEPDMKNRIWVRINRKQRISIRLLLLAMGLDTKEILENVCYPDVSSDAFRKTKAKHIQSREYAISELYKLLYGTDEYLKFPDISEESQERFSQPKFEPGKIGRINLNKKLNLDVPKNEIFSLPKDMLAVIDYSIKVRIGVGTLDDMDHLKNKHICSVADSSKDQSRLASERSEDSVRGRMNRATQHKRVPTFGSPVTSSLLLTTFKEFFGSHPLSQSLDQTNPLTQIVHRRRLSYLGPGGSIRRTASFQVRDTHPSHYGRVCPIETSEGMNAGPISSLALHASVDPWGFFGSPFYKISEILSEEGDTATHVSAEEDEYYRITTGTCLSVSQEDKEEQVTAARYRQEIVTIAWNQIHLRSISPLQHFPVGAPPIPPLENNDANRASMGSNMQRQAVPLSKPEKCIVGTGLEGQVAPDSGTVVVAAQGGKIDYIDGEKITLLVDDGNTIDTKLVIYQRSNNDTRMHQKPRVNQGEYLERGQILADGGATVGGELAPGKNILIAYMPWEGYNFEDSVLISERLIHEDIFTSIHIGKYEIGAHVTPEGTAEEITRKIPHLDDYFLRHLDKSGLVLPGSWVETGDVLVGKLTPRDSEESLKAPEGNSLQAIFGIDTTTTRETCLKVPPGGRGQVIDVRWIYPEDTSRYTKVVHVYVLQERKIRVGDKVAGRHGNKGIISKILPRQDMPYLQNGTPIDMILSPLGVPSRMNVGQIFECVLGIAGDFLRRHYRVMPFDERYEREAPRKLVFPEPHEASRQTANPWSFELDNPGKSRLIDGRTGDIFEQPVTIGKAYMPKLIHQVDDKIHARSSGPYSRVTQQPLRGRSKRGGQRVGEMEVWAPEGFGVSHIPQEMLTIKSDHAETRQKVVSTIVAGEPIYEPEVITPESFRLLVREPRCLAPDSDPVIIEKDLIIDYKEV</sequence>
<dbReference type="Pfam" id="PF04560">
    <property type="entry name" value="RNA_pol_Rpb2_7"/>
    <property type="match status" value="1"/>
</dbReference>
<keyword evidence="16" id="KW-0934">Plastid</keyword>
<dbReference type="Pfam" id="PF00562">
    <property type="entry name" value="RNA_pol_Rpb2_6"/>
    <property type="match status" value="1"/>
</dbReference>
<keyword evidence="5 8" id="KW-0548">Nucleotidyltransferase</keyword>
<dbReference type="InterPro" id="IPR037033">
    <property type="entry name" value="DNA-dir_RNAP_su2_hyb_sf"/>
</dbReference>
<feature type="region of interest" description="Disordered" evidence="11">
    <location>
        <begin position="319"/>
        <end position="339"/>
    </location>
</feature>
<dbReference type="Gene3D" id="3.90.1110.10">
    <property type="entry name" value="RNA polymerase Rpb2, domain 2"/>
    <property type="match status" value="1"/>
</dbReference>
<dbReference type="InterPro" id="IPR015712">
    <property type="entry name" value="DNA-dir_RNA_pol_su2"/>
</dbReference>
<evidence type="ECO:0000256" key="7">
    <source>
        <dbReference type="ARBA" id="ARBA00048552"/>
    </source>
</evidence>
<evidence type="ECO:0000256" key="4">
    <source>
        <dbReference type="ARBA" id="ARBA00022679"/>
    </source>
</evidence>
<dbReference type="EMBL" id="MG599108">
    <property type="protein sequence ID" value="AWF83656.1"/>
    <property type="molecule type" value="Genomic_DNA"/>
</dbReference>
<feature type="domain" description="RNA polymerase Rpb2" evidence="15">
    <location>
        <begin position="375"/>
        <end position="443"/>
    </location>
</feature>
<protein>
    <recommendedName>
        <fullName evidence="8">DNA-directed RNA polymerase subunit beta</fullName>
        <ecNumber evidence="8">2.7.7.6</ecNumber>
    </recommendedName>
    <alternativeName>
        <fullName evidence="8">PEP</fullName>
    </alternativeName>
    <alternativeName>
        <fullName evidence="8">Plastid-encoded RNA polymerase subunit beta</fullName>
        <shortName evidence="8">RNA polymerase subunit beta</shortName>
    </alternativeName>
</protein>
<evidence type="ECO:0000256" key="5">
    <source>
        <dbReference type="ARBA" id="ARBA00022695"/>
    </source>
</evidence>
<dbReference type="HAMAP" id="MF_01321">
    <property type="entry name" value="RNApol_bact_RpoB"/>
    <property type="match status" value="1"/>
</dbReference>